<proteinExistence type="predicted"/>
<comment type="caution">
    <text evidence="2">The sequence shown here is derived from an EMBL/GenBank/DDBJ whole genome shotgun (WGS) entry which is preliminary data.</text>
</comment>
<gene>
    <name evidence="2" type="ORF">BSTOLATCC_MIC56993</name>
</gene>
<feature type="transmembrane region" description="Helical" evidence="1">
    <location>
        <begin position="120"/>
        <end position="139"/>
    </location>
</feature>
<evidence type="ECO:0000313" key="2">
    <source>
        <dbReference type="EMBL" id="CAG9332701.1"/>
    </source>
</evidence>
<feature type="transmembrane region" description="Helical" evidence="1">
    <location>
        <begin position="88"/>
        <end position="108"/>
    </location>
</feature>
<name>A0AAU9K3W5_9CILI</name>
<feature type="transmembrane region" description="Helical" evidence="1">
    <location>
        <begin position="190"/>
        <end position="214"/>
    </location>
</feature>
<evidence type="ECO:0000313" key="3">
    <source>
        <dbReference type="Proteomes" id="UP001162131"/>
    </source>
</evidence>
<dbReference type="EMBL" id="CAJZBQ010000055">
    <property type="protein sequence ID" value="CAG9332701.1"/>
    <property type="molecule type" value="Genomic_DNA"/>
</dbReference>
<sequence>MFSKFTARFSSINIKNLNLAACGIITFQYLMDKYALHYYFSTILTNAPLPANSHRYNASYELRYKGINVAMYPKGGPGAVAQAMDDYFVLRTFYPGALIMQAFSLAMINHYNLRKGRYPWIPCCLLLGGNLVLTFTSYLSGVRFLVLMKYIENGDWKVYENFAELRTSQKLGEYDGIEKYLIQSSITACALGSVLASPIWGSITVACIGVLAYLGHL</sequence>
<protein>
    <submittedName>
        <fullName evidence="2">Uncharacterized protein</fullName>
    </submittedName>
</protein>
<accession>A0AAU9K3W5</accession>
<keyword evidence="1" id="KW-1133">Transmembrane helix</keyword>
<keyword evidence="1" id="KW-0472">Membrane</keyword>
<feature type="transmembrane region" description="Helical" evidence="1">
    <location>
        <begin position="12"/>
        <end position="31"/>
    </location>
</feature>
<keyword evidence="1" id="KW-0812">Transmembrane</keyword>
<dbReference type="Proteomes" id="UP001162131">
    <property type="component" value="Unassembled WGS sequence"/>
</dbReference>
<organism evidence="2 3">
    <name type="scientific">Blepharisma stoltei</name>
    <dbReference type="NCBI Taxonomy" id="1481888"/>
    <lineage>
        <taxon>Eukaryota</taxon>
        <taxon>Sar</taxon>
        <taxon>Alveolata</taxon>
        <taxon>Ciliophora</taxon>
        <taxon>Postciliodesmatophora</taxon>
        <taxon>Heterotrichea</taxon>
        <taxon>Heterotrichida</taxon>
        <taxon>Blepharismidae</taxon>
        <taxon>Blepharisma</taxon>
    </lineage>
</organism>
<evidence type="ECO:0000256" key="1">
    <source>
        <dbReference type="SAM" id="Phobius"/>
    </source>
</evidence>
<dbReference type="AlphaFoldDB" id="A0AAU9K3W5"/>
<keyword evidence="3" id="KW-1185">Reference proteome</keyword>
<reference evidence="2" key="1">
    <citation type="submission" date="2021-09" db="EMBL/GenBank/DDBJ databases">
        <authorList>
            <consortium name="AG Swart"/>
            <person name="Singh M."/>
            <person name="Singh A."/>
            <person name="Seah K."/>
            <person name="Emmerich C."/>
        </authorList>
    </citation>
    <scope>NUCLEOTIDE SEQUENCE</scope>
    <source>
        <strain evidence="2">ATCC30299</strain>
    </source>
</reference>